<evidence type="ECO:0000313" key="1">
    <source>
        <dbReference type="EMBL" id="CDM97515.1"/>
    </source>
</evidence>
<gene>
    <name evidence="1" type="ORF">ARTHRO_60116</name>
</gene>
<keyword evidence="2" id="KW-1185">Reference proteome</keyword>
<sequence length="59" mass="6654">MIFKRQEVAFRPVETMGDPSYKLIAWGIVGEAGSLHPMRQPVLTQVVVGYFTDNRITDS</sequence>
<dbReference type="AlphaFoldDB" id="A0A9P1P1C3"/>
<accession>A0A9P1P1C3</accession>
<evidence type="ECO:0000313" key="2">
    <source>
        <dbReference type="Proteomes" id="UP000032946"/>
    </source>
</evidence>
<name>A0A9P1P1C3_9CYAN</name>
<organism evidence="1 2">
    <name type="scientific">Limnospira indica PCC 8005</name>
    <dbReference type="NCBI Taxonomy" id="376219"/>
    <lineage>
        <taxon>Bacteria</taxon>
        <taxon>Bacillati</taxon>
        <taxon>Cyanobacteriota</taxon>
        <taxon>Cyanophyceae</taxon>
        <taxon>Oscillatoriophycideae</taxon>
        <taxon>Oscillatoriales</taxon>
        <taxon>Sirenicapillariaceae</taxon>
        <taxon>Limnospira</taxon>
    </lineage>
</organism>
<protein>
    <submittedName>
        <fullName evidence="1">Uncharacterized protein</fullName>
    </submittedName>
</protein>
<reference evidence="1 2" key="1">
    <citation type="submission" date="2014-02" db="EMBL/GenBank/DDBJ databases">
        <authorList>
            <person name="Genoscope - CEA"/>
        </authorList>
    </citation>
    <scope>NUCLEOTIDE SEQUENCE [LARGE SCALE GENOMIC DNA]</scope>
    <source>
        <strain evidence="1 2">PCC 8005</strain>
    </source>
</reference>
<dbReference type="Proteomes" id="UP000032946">
    <property type="component" value="Chromosome"/>
</dbReference>
<dbReference type="EMBL" id="FO818640">
    <property type="protein sequence ID" value="CDM97515.1"/>
    <property type="molecule type" value="Genomic_DNA"/>
</dbReference>
<proteinExistence type="predicted"/>